<keyword evidence="2" id="KW-1133">Transmembrane helix</keyword>
<dbReference type="AlphaFoldDB" id="A0A915HUU7"/>
<dbReference type="Proteomes" id="UP000887565">
    <property type="component" value="Unplaced"/>
</dbReference>
<name>A0A915HUU7_ROMCU</name>
<organism evidence="4 5">
    <name type="scientific">Romanomermis culicivorax</name>
    <name type="common">Nematode worm</name>
    <dbReference type="NCBI Taxonomy" id="13658"/>
    <lineage>
        <taxon>Eukaryota</taxon>
        <taxon>Metazoa</taxon>
        <taxon>Ecdysozoa</taxon>
        <taxon>Nematoda</taxon>
        <taxon>Enoplea</taxon>
        <taxon>Dorylaimia</taxon>
        <taxon>Mermithida</taxon>
        <taxon>Mermithoidea</taxon>
        <taxon>Mermithidae</taxon>
        <taxon>Romanomermis</taxon>
    </lineage>
</organism>
<evidence type="ECO:0000256" key="2">
    <source>
        <dbReference type="SAM" id="Phobius"/>
    </source>
</evidence>
<feature type="disulfide bond" evidence="1">
    <location>
        <begin position="45"/>
        <end position="54"/>
    </location>
</feature>
<keyword evidence="2" id="KW-0812">Transmembrane</keyword>
<keyword evidence="1" id="KW-1015">Disulfide bond</keyword>
<dbReference type="SUPFAM" id="SSF57196">
    <property type="entry name" value="EGF/Laminin"/>
    <property type="match status" value="1"/>
</dbReference>
<feature type="domain" description="EGF-like" evidence="3">
    <location>
        <begin position="15"/>
        <end position="55"/>
    </location>
</feature>
<keyword evidence="4" id="KW-1185">Reference proteome</keyword>
<sequence>MDNGSGSAEADFVPMHRPCTGHFSDFCLNGVCRVEPASGIFYCNCTPPYEGKRCEYFSLRVTGSAKWWSLGQSQWVGFTIFGLVGILFLSCIVYYTVIRKRNFRKKNRVRRRTNTDSWLTMCYDANNNQIWKLSDRKTMETCTLKVQYDDVEQNEGRSSGQSFVVAVDQNANFPSPPQKLVHISQDVSLYDQRVQ</sequence>
<evidence type="ECO:0000259" key="3">
    <source>
        <dbReference type="PROSITE" id="PS50026"/>
    </source>
</evidence>
<feature type="transmembrane region" description="Helical" evidence="2">
    <location>
        <begin position="75"/>
        <end position="98"/>
    </location>
</feature>
<dbReference type="PROSITE" id="PS50026">
    <property type="entry name" value="EGF_3"/>
    <property type="match status" value="1"/>
</dbReference>
<reference evidence="5" key="1">
    <citation type="submission" date="2022-11" db="UniProtKB">
        <authorList>
            <consortium name="WormBaseParasite"/>
        </authorList>
    </citation>
    <scope>IDENTIFICATION</scope>
</reference>
<dbReference type="Gene3D" id="2.10.25.10">
    <property type="entry name" value="Laminin"/>
    <property type="match status" value="1"/>
</dbReference>
<dbReference type="PROSITE" id="PS00022">
    <property type="entry name" value="EGF_1"/>
    <property type="match status" value="1"/>
</dbReference>
<accession>A0A915HUU7</accession>
<keyword evidence="2" id="KW-0472">Membrane</keyword>
<evidence type="ECO:0000313" key="5">
    <source>
        <dbReference type="WBParaSite" id="nRc.2.0.1.t05316-RA"/>
    </source>
</evidence>
<evidence type="ECO:0000256" key="1">
    <source>
        <dbReference type="PROSITE-ProRule" id="PRU00076"/>
    </source>
</evidence>
<comment type="caution">
    <text evidence="1">Lacks conserved residue(s) required for the propagation of feature annotation.</text>
</comment>
<dbReference type="InterPro" id="IPR000742">
    <property type="entry name" value="EGF"/>
</dbReference>
<dbReference type="WBParaSite" id="nRc.2.0.1.t05316-RA">
    <property type="protein sequence ID" value="nRc.2.0.1.t05316-RA"/>
    <property type="gene ID" value="nRc.2.0.1.g05316"/>
</dbReference>
<protein>
    <submittedName>
        <fullName evidence="5">EGF-like domain-containing protein</fullName>
    </submittedName>
</protein>
<evidence type="ECO:0000313" key="4">
    <source>
        <dbReference type="Proteomes" id="UP000887565"/>
    </source>
</evidence>
<keyword evidence="1" id="KW-0245">EGF-like domain</keyword>
<dbReference type="PROSITE" id="PS01186">
    <property type="entry name" value="EGF_2"/>
    <property type="match status" value="1"/>
</dbReference>
<proteinExistence type="predicted"/>